<keyword evidence="1" id="KW-0812">Transmembrane</keyword>
<keyword evidence="1" id="KW-1133">Transmembrane helix</keyword>
<reference evidence="2 3" key="1">
    <citation type="journal article" date="2018" name="PLoS Genet.">
        <title>Population sequencing reveals clonal diversity and ancestral inbreeding in the grapevine cultivar Chardonnay.</title>
        <authorList>
            <person name="Roach M.J."/>
            <person name="Johnson D.L."/>
            <person name="Bohlmann J."/>
            <person name="van Vuuren H.J."/>
            <person name="Jones S.J."/>
            <person name="Pretorius I.S."/>
            <person name="Schmidt S.A."/>
            <person name="Borneman A.R."/>
        </authorList>
    </citation>
    <scope>NUCLEOTIDE SEQUENCE [LARGE SCALE GENOMIC DNA]</scope>
    <source>
        <strain evidence="3">cv. Chardonnay</strain>
        <tissue evidence="2">Leaf</tissue>
    </source>
</reference>
<evidence type="ECO:0000256" key="1">
    <source>
        <dbReference type="SAM" id="Phobius"/>
    </source>
</evidence>
<keyword evidence="1" id="KW-0472">Membrane</keyword>
<evidence type="ECO:0000313" key="3">
    <source>
        <dbReference type="Proteomes" id="UP000288805"/>
    </source>
</evidence>
<gene>
    <name evidence="2" type="ORF">CK203_106160</name>
</gene>
<dbReference type="Proteomes" id="UP000288805">
    <property type="component" value="Unassembled WGS sequence"/>
</dbReference>
<dbReference type="AlphaFoldDB" id="A0A438CD52"/>
<evidence type="ECO:0000313" key="2">
    <source>
        <dbReference type="EMBL" id="RVW21089.1"/>
    </source>
</evidence>
<comment type="caution">
    <text evidence="2">The sequence shown here is derived from an EMBL/GenBank/DDBJ whole genome shotgun (WGS) entry which is preliminary data.</text>
</comment>
<evidence type="ECO:0008006" key="4">
    <source>
        <dbReference type="Google" id="ProtNLM"/>
    </source>
</evidence>
<organism evidence="2 3">
    <name type="scientific">Vitis vinifera</name>
    <name type="common">Grape</name>
    <dbReference type="NCBI Taxonomy" id="29760"/>
    <lineage>
        <taxon>Eukaryota</taxon>
        <taxon>Viridiplantae</taxon>
        <taxon>Streptophyta</taxon>
        <taxon>Embryophyta</taxon>
        <taxon>Tracheophyta</taxon>
        <taxon>Spermatophyta</taxon>
        <taxon>Magnoliopsida</taxon>
        <taxon>eudicotyledons</taxon>
        <taxon>Gunneridae</taxon>
        <taxon>Pentapetalae</taxon>
        <taxon>rosids</taxon>
        <taxon>Vitales</taxon>
        <taxon>Vitaceae</taxon>
        <taxon>Viteae</taxon>
        <taxon>Vitis</taxon>
    </lineage>
</organism>
<dbReference type="EMBL" id="QGNW01002315">
    <property type="protein sequence ID" value="RVW21089.1"/>
    <property type="molecule type" value="Genomic_DNA"/>
</dbReference>
<feature type="transmembrane region" description="Helical" evidence="1">
    <location>
        <begin position="249"/>
        <end position="267"/>
    </location>
</feature>
<proteinExistence type="predicted"/>
<protein>
    <recommendedName>
        <fullName evidence="4">DUF4283 domain-containing protein</fullName>
    </recommendedName>
</protein>
<sequence length="290" mass="32549">MVPRGSVLAPCLYLPQASIWLEGLFLQLLDRRIHHLASSTVCTLRVEVVGGKLKGDNGNRRWVLDWEEEGRKYRGLLGGWNILADKMRDLGKDQLDRCLVGWWGVDFVPALGFSEELGKPPLVAKGEIESGFSGWNPEAGYFRQGASIKEAWVRVVGLPLHIIGRQGATQFSVGSGCFVIQLWWETHPSFVQVVSASKNCMAGSSKAREAVEERPHADYCGDLRERVTLVEVQRGVQNVSLHEGGKKELVLILLLLLLLPLNWGQWWRVDKRKKKKREIGLNGGPICYWA</sequence>
<name>A0A438CD52_VITVI</name>
<accession>A0A438CD52</accession>